<feature type="transmembrane region" description="Helical" evidence="7">
    <location>
        <begin position="103"/>
        <end position="122"/>
    </location>
</feature>
<keyword evidence="2 7" id="KW-0813">Transport</keyword>
<dbReference type="GO" id="GO:0005886">
    <property type="term" value="C:plasma membrane"/>
    <property type="evidence" value="ECO:0007669"/>
    <property type="project" value="UniProtKB-SubCell"/>
</dbReference>
<reference evidence="10" key="1">
    <citation type="submission" date="2016-06" db="EMBL/GenBank/DDBJ databases">
        <title>Complete genome sequence of Actinoalloteichus fjordicus DSM 46855 (=ADI127-17), type strain of the new species Actinoalloteichus fjordicus.</title>
        <authorList>
            <person name="Ruckert C."/>
            <person name="Nouioui I."/>
            <person name="Willmese J."/>
            <person name="van Wezel G."/>
            <person name="Klenk H.-P."/>
            <person name="Kalinowski J."/>
            <person name="Zotchev S.B."/>
        </authorList>
    </citation>
    <scope>NUCLEOTIDE SEQUENCE [LARGE SCALE GENOMIC DNA]</scope>
    <source>
        <strain evidence="10">ADI127-7</strain>
    </source>
</reference>
<dbReference type="PANTHER" id="PTHR43386:SF25">
    <property type="entry name" value="PEPTIDE ABC TRANSPORTER PERMEASE PROTEIN"/>
    <property type="match status" value="1"/>
</dbReference>
<evidence type="ECO:0000256" key="7">
    <source>
        <dbReference type="RuleBase" id="RU363032"/>
    </source>
</evidence>
<dbReference type="PANTHER" id="PTHR43386">
    <property type="entry name" value="OLIGOPEPTIDE TRANSPORT SYSTEM PERMEASE PROTEIN APPC"/>
    <property type="match status" value="1"/>
</dbReference>
<organism evidence="9 10">
    <name type="scientific">Actinoalloteichus fjordicus</name>
    <dbReference type="NCBI Taxonomy" id="1612552"/>
    <lineage>
        <taxon>Bacteria</taxon>
        <taxon>Bacillati</taxon>
        <taxon>Actinomycetota</taxon>
        <taxon>Actinomycetes</taxon>
        <taxon>Pseudonocardiales</taxon>
        <taxon>Pseudonocardiaceae</taxon>
        <taxon>Actinoalloteichus</taxon>
    </lineage>
</organism>
<evidence type="ECO:0000256" key="3">
    <source>
        <dbReference type="ARBA" id="ARBA00022475"/>
    </source>
</evidence>
<gene>
    <name evidence="9" type="ORF">UA74_16630</name>
</gene>
<dbReference type="InterPro" id="IPR035906">
    <property type="entry name" value="MetI-like_sf"/>
</dbReference>
<dbReference type="InterPro" id="IPR050366">
    <property type="entry name" value="BP-dependent_transpt_permease"/>
</dbReference>
<dbReference type="AlphaFoldDB" id="A0AAC9LDI8"/>
<feature type="transmembrane region" description="Helical" evidence="7">
    <location>
        <begin position="193"/>
        <end position="215"/>
    </location>
</feature>
<name>A0AAC9LDI8_9PSEU</name>
<dbReference type="PROSITE" id="PS50928">
    <property type="entry name" value="ABC_TM1"/>
    <property type="match status" value="1"/>
</dbReference>
<proteinExistence type="inferred from homology"/>
<dbReference type="SUPFAM" id="SSF161098">
    <property type="entry name" value="MetI-like"/>
    <property type="match status" value="1"/>
</dbReference>
<evidence type="ECO:0000313" key="9">
    <source>
        <dbReference type="EMBL" id="APU15356.1"/>
    </source>
</evidence>
<keyword evidence="3" id="KW-1003">Cell membrane</keyword>
<dbReference type="InterPro" id="IPR000515">
    <property type="entry name" value="MetI-like"/>
</dbReference>
<evidence type="ECO:0000259" key="8">
    <source>
        <dbReference type="PROSITE" id="PS50928"/>
    </source>
</evidence>
<dbReference type="Pfam" id="PF00528">
    <property type="entry name" value="BPD_transp_1"/>
    <property type="match status" value="1"/>
</dbReference>
<evidence type="ECO:0000256" key="4">
    <source>
        <dbReference type="ARBA" id="ARBA00022692"/>
    </source>
</evidence>
<keyword evidence="6 7" id="KW-0472">Membrane</keyword>
<evidence type="ECO:0000313" key="10">
    <source>
        <dbReference type="Proteomes" id="UP000185511"/>
    </source>
</evidence>
<evidence type="ECO:0000256" key="6">
    <source>
        <dbReference type="ARBA" id="ARBA00023136"/>
    </source>
</evidence>
<evidence type="ECO:0000256" key="2">
    <source>
        <dbReference type="ARBA" id="ARBA00022448"/>
    </source>
</evidence>
<keyword evidence="5 7" id="KW-1133">Transmembrane helix</keyword>
<feature type="transmembrane region" description="Helical" evidence="7">
    <location>
        <begin position="235"/>
        <end position="252"/>
    </location>
</feature>
<feature type="domain" description="ABC transmembrane type-1" evidence="8">
    <location>
        <begin position="68"/>
        <end position="253"/>
    </location>
</feature>
<comment type="subcellular location">
    <subcellularLocation>
        <location evidence="1 7">Cell membrane</location>
        <topology evidence="1 7">Multi-pass membrane protein</topology>
    </subcellularLocation>
</comment>
<dbReference type="GO" id="GO:0055085">
    <property type="term" value="P:transmembrane transport"/>
    <property type="evidence" value="ECO:0007669"/>
    <property type="project" value="InterPro"/>
</dbReference>
<accession>A0AAC9LDI8</accession>
<dbReference type="RefSeq" id="WP_083683270.1">
    <property type="nucleotide sequence ID" value="NZ_CP016076.1"/>
</dbReference>
<dbReference type="EMBL" id="CP016076">
    <property type="protein sequence ID" value="APU15356.1"/>
    <property type="molecule type" value="Genomic_DNA"/>
</dbReference>
<sequence length="270" mass="27763">MKIIRRGIAVLLFAVLLFGLVGPFLPFGSTTAVQESPFASASVAHPLGTDFLGRDTLARVAAGGQTVIIQALTATVAVSFVGILLGAATGMTTRRWGAVPLRILDGLSALPPLFILVLLASGAPGNDLLVVAAIATVTTPFSVRVIREATRQVCGTAFARTAWARGDSVFRRLRYDVLPGITEAVWADAGVRFVAAVQLAATAGFLGLTAGAPAANWGRMVRENAVGVGVNPLPVLVPAALIIALALGFTLLTDRLSARTGADISEAAVA</sequence>
<comment type="similarity">
    <text evidence="7">Belongs to the binding-protein-dependent transport system permease family.</text>
</comment>
<keyword evidence="4 7" id="KW-0812">Transmembrane</keyword>
<dbReference type="Proteomes" id="UP000185511">
    <property type="component" value="Chromosome"/>
</dbReference>
<feature type="transmembrane region" description="Helical" evidence="7">
    <location>
        <begin position="128"/>
        <end position="146"/>
    </location>
</feature>
<dbReference type="CDD" id="cd06261">
    <property type="entry name" value="TM_PBP2"/>
    <property type="match status" value="1"/>
</dbReference>
<protein>
    <submittedName>
        <fullName evidence="9">ABC-type dipeptide/oligopeptide/nickel transport system, permease component</fullName>
    </submittedName>
</protein>
<evidence type="ECO:0000256" key="5">
    <source>
        <dbReference type="ARBA" id="ARBA00022989"/>
    </source>
</evidence>
<feature type="transmembrane region" description="Helical" evidence="7">
    <location>
        <begin position="68"/>
        <end position="91"/>
    </location>
</feature>
<keyword evidence="10" id="KW-1185">Reference proteome</keyword>
<evidence type="ECO:0000256" key="1">
    <source>
        <dbReference type="ARBA" id="ARBA00004651"/>
    </source>
</evidence>
<dbReference type="KEGG" id="acad:UA74_16630"/>